<dbReference type="PANTHER" id="PTHR24304:SF2">
    <property type="entry name" value="24-HYDROXYCHOLESTEROL 7-ALPHA-HYDROXYLASE"/>
    <property type="match status" value="1"/>
</dbReference>
<evidence type="ECO:0000313" key="6">
    <source>
        <dbReference type="EMBL" id="KAF2126947.1"/>
    </source>
</evidence>
<dbReference type="InterPro" id="IPR001128">
    <property type="entry name" value="Cyt_P450"/>
</dbReference>
<comment type="similarity">
    <text evidence="1">Belongs to the cytochrome P450 family.</text>
</comment>
<evidence type="ECO:0000256" key="3">
    <source>
        <dbReference type="ARBA" id="ARBA00022723"/>
    </source>
</evidence>
<accession>A0A6A6A809</accession>
<gene>
    <name evidence="6" type="ORF">P153DRAFT_321822</name>
</gene>
<evidence type="ECO:0000256" key="2">
    <source>
        <dbReference type="ARBA" id="ARBA00022617"/>
    </source>
</evidence>
<keyword evidence="2" id="KW-0349">Heme</keyword>
<sequence>MIFSSLLGFLQRQAVPLTILLLITLPFLTYYVSMSKFVRKANSKALGKRPPTIPYWIPGVYHTISLVSVGPQKYFGMLIKEFGSFAPFVVKAGSHSILVLRDPNHIQKILRSPKQLTSTAFTVRTYSKVFGSPKTALKMYSDKGVTEKQREALEYTHLTLPRKHLTGVSLIPVADLYTSTLSSNLNDKMFQTEFWTMVEDFWSFFQQTITRCILETLFGSALLKQYPSVVRDYWEFDTGIENFTRGLPRFVMPAAHDARDRLHRGIEKWLKTNHSGTDFARFGDDDPVWDEQKGSKFIQERDDVFAKASLDMRARTSEILAIMHGSLSNLVPSTLWMIIEILRRPHLANHLTADILKYSPPQIATYDIATITDMPLFRSIHAEIGRLRVASSTVRTSEVDNFQLDDQWTLPKGLSVLLLSHDISMNTKLWAKTRPRTVERPLEEFWAERFLIPDKVGSKHRRVRERKEQVEIGRFDMDGLETLHTTFEGGDHFSPGQAFVQAMQAATLAVLFTEFEARLCDPDEVAELMPPILETAYGVMKPLGKIAIQIRKRKPSQKV</sequence>
<dbReference type="SUPFAM" id="SSF48264">
    <property type="entry name" value="Cytochrome P450"/>
    <property type="match status" value="1"/>
</dbReference>
<dbReference type="Gene3D" id="1.10.630.10">
    <property type="entry name" value="Cytochrome P450"/>
    <property type="match status" value="1"/>
</dbReference>
<dbReference type="InterPro" id="IPR050529">
    <property type="entry name" value="CYP450_sterol_14alpha_dmase"/>
</dbReference>
<dbReference type="PANTHER" id="PTHR24304">
    <property type="entry name" value="CYTOCHROME P450 FAMILY 7"/>
    <property type="match status" value="1"/>
</dbReference>
<dbReference type="EMBL" id="ML977512">
    <property type="protein sequence ID" value="KAF2126947.1"/>
    <property type="molecule type" value="Genomic_DNA"/>
</dbReference>
<dbReference type="RefSeq" id="XP_033521339.1">
    <property type="nucleotide sequence ID" value="XM_033665158.1"/>
</dbReference>
<dbReference type="GO" id="GO:0020037">
    <property type="term" value="F:heme binding"/>
    <property type="evidence" value="ECO:0007669"/>
    <property type="project" value="InterPro"/>
</dbReference>
<keyword evidence="7" id="KW-1185">Reference proteome</keyword>
<dbReference type="GO" id="GO:0016705">
    <property type="term" value="F:oxidoreductase activity, acting on paired donors, with incorporation or reduction of molecular oxygen"/>
    <property type="evidence" value="ECO:0007669"/>
    <property type="project" value="InterPro"/>
</dbReference>
<organism evidence="6 7">
    <name type="scientific">Dothidotthia symphoricarpi CBS 119687</name>
    <dbReference type="NCBI Taxonomy" id="1392245"/>
    <lineage>
        <taxon>Eukaryota</taxon>
        <taxon>Fungi</taxon>
        <taxon>Dikarya</taxon>
        <taxon>Ascomycota</taxon>
        <taxon>Pezizomycotina</taxon>
        <taxon>Dothideomycetes</taxon>
        <taxon>Pleosporomycetidae</taxon>
        <taxon>Pleosporales</taxon>
        <taxon>Dothidotthiaceae</taxon>
        <taxon>Dothidotthia</taxon>
    </lineage>
</organism>
<dbReference type="GO" id="GO:0005506">
    <property type="term" value="F:iron ion binding"/>
    <property type="evidence" value="ECO:0007669"/>
    <property type="project" value="InterPro"/>
</dbReference>
<keyword evidence="5" id="KW-1133">Transmembrane helix</keyword>
<name>A0A6A6A809_9PLEO</name>
<dbReference type="GO" id="GO:0008395">
    <property type="term" value="F:steroid hydroxylase activity"/>
    <property type="evidence" value="ECO:0007669"/>
    <property type="project" value="TreeGrafter"/>
</dbReference>
<keyword evidence="5" id="KW-0812">Transmembrane</keyword>
<keyword evidence="3" id="KW-0479">Metal-binding</keyword>
<dbReference type="OrthoDB" id="3366823at2759"/>
<dbReference type="InterPro" id="IPR036396">
    <property type="entry name" value="Cyt_P450_sf"/>
</dbReference>
<evidence type="ECO:0000256" key="4">
    <source>
        <dbReference type="ARBA" id="ARBA00023004"/>
    </source>
</evidence>
<protein>
    <submittedName>
        <fullName evidence="6">Cytochrome P450</fullName>
    </submittedName>
</protein>
<evidence type="ECO:0000256" key="1">
    <source>
        <dbReference type="ARBA" id="ARBA00010617"/>
    </source>
</evidence>
<evidence type="ECO:0000256" key="5">
    <source>
        <dbReference type="SAM" id="Phobius"/>
    </source>
</evidence>
<feature type="transmembrane region" description="Helical" evidence="5">
    <location>
        <begin position="14"/>
        <end position="32"/>
    </location>
</feature>
<dbReference type="AlphaFoldDB" id="A0A6A6A809"/>
<keyword evidence="4" id="KW-0408">Iron</keyword>
<keyword evidence="5" id="KW-0472">Membrane</keyword>
<dbReference type="Proteomes" id="UP000799771">
    <property type="component" value="Unassembled WGS sequence"/>
</dbReference>
<proteinExistence type="inferred from homology"/>
<dbReference type="Pfam" id="PF00067">
    <property type="entry name" value="p450"/>
    <property type="match status" value="1"/>
</dbReference>
<dbReference type="GeneID" id="54405590"/>
<evidence type="ECO:0000313" key="7">
    <source>
        <dbReference type="Proteomes" id="UP000799771"/>
    </source>
</evidence>
<reference evidence="6" key="1">
    <citation type="journal article" date="2020" name="Stud. Mycol.">
        <title>101 Dothideomycetes genomes: a test case for predicting lifestyles and emergence of pathogens.</title>
        <authorList>
            <person name="Haridas S."/>
            <person name="Albert R."/>
            <person name="Binder M."/>
            <person name="Bloem J."/>
            <person name="Labutti K."/>
            <person name="Salamov A."/>
            <person name="Andreopoulos B."/>
            <person name="Baker S."/>
            <person name="Barry K."/>
            <person name="Bills G."/>
            <person name="Bluhm B."/>
            <person name="Cannon C."/>
            <person name="Castanera R."/>
            <person name="Culley D."/>
            <person name="Daum C."/>
            <person name="Ezra D."/>
            <person name="Gonzalez J."/>
            <person name="Henrissat B."/>
            <person name="Kuo A."/>
            <person name="Liang C."/>
            <person name="Lipzen A."/>
            <person name="Lutzoni F."/>
            <person name="Magnuson J."/>
            <person name="Mondo S."/>
            <person name="Nolan M."/>
            <person name="Ohm R."/>
            <person name="Pangilinan J."/>
            <person name="Park H.-J."/>
            <person name="Ramirez L."/>
            <person name="Alfaro M."/>
            <person name="Sun H."/>
            <person name="Tritt A."/>
            <person name="Yoshinaga Y."/>
            <person name="Zwiers L.-H."/>
            <person name="Turgeon B."/>
            <person name="Goodwin S."/>
            <person name="Spatafora J."/>
            <person name="Crous P."/>
            <person name="Grigoriev I."/>
        </authorList>
    </citation>
    <scope>NUCLEOTIDE SEQUENCE</scope>
    <source>
        <strain evidence="6">CBS 119687</strain>
    </source>
</reference>